<evidence type="ECO:0000256" key="5">
    <source>
        <dbReference type="ARBA" id="ARBA00022917"/>
    </source>
</evidence>
<dbReference type="InterPro" id="IPR004412">
    <property type="entry name" value="GatA"/>
</dbReference>
<evidence type="ECO:0000256" key="8">
    <source>
        <dbReference type="HAMAP-Rule" id="MF_00120"/>
    </source>
</evidence>
<dbReference type="NCBIfam" id="TIGR00132">
    <property type="entry name" value="gatA"/>
    <property type="match status" value="1"/>
</dbReference>
<protein>
    <recommendedName>
        <fullName evidence="8">Glutamyl-tRNA(Gln) amidotransferase subunit A</fullName>
        <shortName evidence="8">Glu-ADT subunit A</shortName>
        <ecNumber evidence="8">6.3.5.7</ecNumber>
    </recommendedName>
</protein>
<dbReference type="HAMAP" id="MF_00120">
    <property type="entry name" value="GatA"/>
    <property type="match status" value="1"/>
</dbReference>
<accession>A0ABR6WJS5</accession>
<keyword evidence="4 8" id="KW-0067">ATP-binding</keyword>
<comment type="catalytic activity">
    <reaction evidence="7 8">
        <text>L-glutamyl-tRNA(Gln) + L-glutamine + ATP + H2O = L-glutaminyl-tRNA(Gln) + L-glutamate + ADP + phosphate + H(+)</text>
        <dbReference type="Rhea" id="RHEA:17521"/>
        <dbReference type="Rhea" id="RHEA-COMP:9681"/>
        <dbReference type="Rhea" id="RHEA-COMP:9684"/>
        <dbReference type="ChEBI" id="CHEBI:15377"/>
        <dbReference type="ChEBI" id="CHEBI:15378"/>
        <dbReference type="ChEBI" id="CHEBI:29985"/>
        <dbReference type="ChEBI" id="CHEBI:30616"/>
        <dbReference type="ChEBI" id="CHEBI:43474"/>
        <dbReference type="ChEBI" id="CHEBI:58359"/>
        <dbReference type="ChEBI" id="CHEBI:78520"/>
        <dbReference type="ChEBI" id="CHEBI:78521"/>
        <dbReference type="ChEBI" id="CHEBI:456216"/>
        <dbReference type="EC" id="6.3.5.7"/>
    </reaction>
</comment>
<evidence type="ECO:0000256" key="2">
    <source>
        <dbReference type="ARBA" id="ARBA00022598"/>
    </source>
</evidence>
<evidence type="ECO:0000256" key="4">
    <source>
        <dbReference type="ARBA" id="ARBA00022840"/>
    </source>
</evidence>
<comment type="function">
    <text evidence="6 8">Allows the formation of correctly charged Gln-tRNA(Gln) through the transamidation of misacylated Glu-tRNA(Gln) in organisms which lack glutaminyl-tRNA synthetase. The reaction takes place in the presence of glutamine and ATP through an activated gamma-phospho-Glu-tRNA(Gln).</text>
</comment>
<keyword evidence="2 8" id="KW-0436">Ligase</keyword>
<evidence type="ECO:0000313" key="11">
    <source>
        <dbReference type="Proteomes" id="UP000653358"/>
    </source>
</evidence>
<evidence type="ECO:0000256" key="7">
    <source>
        <dbReference type="ARBA" id="ARBA00047407"/>
    </source>
</evidence>
<comment type="caution">
    <text evidence="10">The sequence shown here is derived from an EMBL/GenBank/DDBJ whole genome shotgun (WGS) entry which is preliminary data.</text>
</comment>
<evidence type="ECO:0000256" key="3">
    <source>
        <dbReference type="ARBA" id="ARBA00022741"/>
    </source>
</evidence>
<dbReference type="RefSeq" id="WP_148603395.1">
    <property type="nucleotide sequence ID" value="NZ_RXYB01000008.1"/>
</dbReference>
<name>A0ABR6WJS5_9FIRM</name>
<dbReference type="EC" id="6.3.5.7" evidence="8"/>
<comment type="subunit">
    <text evidence="8">Heterotrimer of A, B and C subunits.</text>
</comment>
<dbReference type="EMBL" id="WJBB01000006">
    <property type="protein sequence ID" value="MBC3796681.1"/>
    <property type="molecule type" value="Genomic_DNA"/>
</dbReference>
<dbReference type="Pfam" id="PF01425">
    <property type="entry name" value="Amidase"/>
    <property type="match status" value="1"/>
</dbReference>
<evidence type="ECO:0000256" key="6">
    <source>
        <dbReference type="ARBA" id="ARBA00025295"/>
    </source>
</evidence>
<feature type="active site" description="Charge relay system" evidence="8">
    <location>
        <position position="79"/>
    </location>
</feature>
<keyword evidence="3 8" id="KW-0547">Nucleotide-binding</keyword>
<dbReference type="InterPro" id="IPR000120">
    <property type="entry name" value="Amidase"/>
</dbReference>
<dbReference type="PIRSF" id="PIRSF001221">
    <property type="entry name" value="Amidase_fungi"/>
    <property type="match status" value="1"/>
</dbReference>
<gene>
    <name evidence="8 10" type="primary">gatA</name>
    <name evidence="10" type="ORF">GH807_06415</name>
</gene>
<dbReference type="Gene3D" id="3.90.1300.10">
    <property type="entry name" value="Amidase signature (AS) domain"/>
    <property type="match status" value="1"/>
</dbReference>
<keyword evidence="11" id="KW-1185">Reference proteome</keyword>
<dbReference type="PROSITE" id="PS00571">
    <property type="entry name" value="AMIDASES"/>
    <property type="match status" value="1"/>
</dbReference>
<dbReference type="InterPro" id="IPR023631">
    <property type="entry name" value="Amidase_dom"/>
</dbReference>
<dbReference type="PANTHER" id="PTHR11895">
    <property type="entry name" value="TRANSAMIDASE"/>
    <property type="match status" value="1"/>
</dbReference>
<evidence type="ECO:0000259" key="9">
    <source>
        <dbReference type="Pfam" id="PF01425"/>
    </source>
</evidence>
<dbReference type="InterPro" id="IPR020556">
    <property type="entry name" value="Amidase_CS"/>
</dbReference>
<sequence>MELSQKTIHEVNDLLDKKEVTITEVTQSVVNRINAVENSTAAYLSLQTEEALIAARAVDEKLRERKRRTPLEGIPYGLKDNMCTQGILTTCASKMLYNFNPPYNAHVYDRLIDEGGILLGKTNMDEFAMGSSTENSAYKITHNPWNLNKVPGGSSGGSAVAVAADTAFYTLGSDTGGSIRQPASFCGVVGMKPTYGLVSRYGLVAFASSLDQIGPLTKDVEDCALVLNAIIGHDAKDSTSLKLEKKDYTQELKQGVKGLKIGVAQAFFGEGLQPEVRKSLEEAIEVYKALGAEIVDVSFQHLDYALSAYYMISSAEASSNLARYDGIRYGYRAEEYDGLVDLYKKTRSQGFGDEVKRRIMLGTYALSSGYYDAYYKKAMQVRTLIKEDFEQVFGGCDVLLTPTAPTTAFGIGEKTSNPLEMYLTDIYTVPVNIAGIPGISIPSGLDNSGMPIGMQLLGPILSEENLLKVAWAFENEKGLKNLKAPLETEV</sequence>
<keyword evidence="5 8" id="KW-0648">Protein biosynthesis</keyword>
<dbReference type="Proteomes" id="UP000653358">
    <property type="component" value="Unassembled WGS sequence"/>
</dbReference>
<dbReference type="InterPro" id="IPR036928">
    <property type="entry name" value="AS_sf"/>
</dbReference>
<evidence type="ECO:0000256" key="1">
    <source>
        <dbReference type="ARBA" id="ARBA00008069"/>
    </source>
</evidence>
<proteinExistence type="inferred from homology"/>
<reference evidence="10 11" key="1">
    <citation type="journal article" date="2020" name="mSystems">
        <title>Defining Genomic and Predicted Metabolic Features of the Acetobacterium Genus.</title>
        <authorList>
            <person name="Ross D.E."/>
            <person name="Marshall C.W."/>
            <person name="Gulliver D."/>
            <person name="May H.D."/>
            <person name="Norman R.S."/>
        </authorList>
    </citation>
    <scope>NUCLEOTIDE SEQUENCE [LARGE SCALE GENOMIC DNA]</scope>
    <source>
        <strain evidence="10 11">DSM 9173</strain>
    </source>
</reference>
<dbReference type="GO" id="GO:0050567">
    <property type="term" value="F:glutaminyl-tRNA synthase (glutamine-hydrolyzing) activity"/>
    <property type="evidence" value="ECO:0007669"/>
    <property type="project" value="UniProtKB-EC"/>
</dbReference>
<feature type="active site" description="Acyl-ester intermediate" evidence="8">
    <location>
        <position position="178"/>
    </location>
</feature>
<organism evidence="10 11">
    <name type="scientific">Acetobacterium tundrae</name>
    <dbReference type="NCBI Taxonomy" id="132932"/>
    <lineage>
        <taxon>Bacteria</taxon>
        <taxon>Bacillati</taxon>
        <taxon>Bacillota</taxon>
        <taxon>Clostridia</taxon>
        <taxon>Eubacteriales</taxon>
        <taxon>Eubacteriaceae</taxon>
        <taxon>Acetobacterium</taxon>
    </lineage>
</organism>
<feature type="active site" description="Charge relay system" evidence="8">
    <location>
        <position position="154"/>
    </location>
</feature>
<evidence type="ECO:0000313" key="10">
    <source>
        <dbReference type="EMBL" id="MBC3796681.1"/>
    </source>
</evidence>
<feature type="domain" description="Amidase" evidence="9">
    <location>
        <begin position="24"/>
        <end position="467"/>
    </location>
</feature>
<comment type="similarity">
    <text evidence="1 8">Belongs to the amidase family. GatA subfamily.</text>
</comment>
<dbReference type="PANTHER" id="PTHR11895:SF151">
    <property type="entry name" value="GLUTAMYL-TRNA(GLN) AMIDOTRANSFERASE SUBUNIT A"/>
    <property type="match status" value="1"/>
</dbReference>
<dbReference type="SUPFAM" id="SSF75304">
    <property type="entry name" value="Amidase signature (AS) enzymes"/>
    <property type="match status" value="1"/>
</dbReference>